<comment type="caution">
    <text evidence="3">The sequence shown here is derived from an EMBL/GenBank/DDBJ whole genome shotgun (WGS) entry which is preliminary data.</text>
</comment>
<keyword evidence="2" id="KW-0812">Transmembrane</keyword>
<feature type="region of interest" description="Disordered" evidence="1">
    <location>
        <begin position="87"/>
        <end position="149"/>
    </location>
</feature>
<evidence type="ECO:0000313" key="3">
    <source>
        <dbReference type="EMBL" id="KAF9464537.1"/>
    </source>
</evidence>
<dbReference type="EMBL" id="MU150253">
    <property type="protein sequence ID" value="KAF9464537.1"/>
    <property type="molecule type" value="Genomic_DNA"/>
</dbReference>
<dbReference type="AlphaFoldDB" id="A0A9P5Y6N4"/>
<evidence type="ECO:0000256" key="1">
    <source>
        <dbReference type="SAM" id="MobiDB-lite"/>
    </source>
</evidence>
<organism evidence="3 4">
    <name type="scientific">Collybia nuda</name>
    <dbReference type="NCBI Taxonomy" id="64659"/>
    <lineage>
        <taxon>Eukaryota</taxon>
        <taxon>Fungi</taxon>
        <taxon>Dikarya</taxon>
        <taxon>Basidiomycota</taxon>
        <taxon>Agaricomycotina</taxon>
        <taxon>Agaricomycetes</taxon>
        <taxon>Agaricomycetidae</taxon>
        <taxon>Agaricales</taxon>
        <taxon>Tricholomatineae</taxon>
        <taxon>Clitocybaceae</taxon>
        <taxon>Collybia</taxon>
    </lineage>
</organism>
<protein>
    <submittedName>
        <fullName evidence="3">Uncharacterized protein</fullName>
    </submittedName>
</protein>
<keyword evidence="2" id="KW-0472">Membrane</keyword>
<keyword evidence="4" id="KW-1185">Reference proteome</keyword>
<name>A0A9P5Y6N4_9AGAR</name>
<gene>
    <name evidence="3" type="ORF">BDZ94DRAFT_1320919</name>
</gene>
<keyword evidence="2" id="KW-1133">Transmembrane helix</keyword>
<accession>A0A9P5Y6N4</accession>
<dbReference type="Proteomes" id="UP000807353">
    <property type="component" value="Unassembled WGS sequence"/>
</dbReference>
<sequence>MLDTTLVYNPIEFVGENSLSDSLHCPFWYAAALSGTHSAHNFTMLHRVTTTTLVLINPCSVLAAISVPFWYSGSEEDGLGEKEIITQRSKKRDGGGDGHDGNNRDPKQIGRHKGNNEGGVCDNRREESGSKCSSIPTVASSRIPNTPTTPIIVSSAVPINSQETAGIIQTPHASTHPVPDTDGPSSPHIPPVGAIIGGVIGGLVFLALLAGLWILSYRRRKNRLAPSTTHRAASDHRGWLQISDSLDDSRGVFRPDLKYSNTVQDSNRRANADVEAALQHKAEIMDDLRFEAAVRDGVKA</sequence>
<proteinExistence type="predicted"/>
<evidence type="ECO:0000256" key="2">
    <source>
        <dbReference type="SAM" id="Phobius"/>
    </source>
</evidence>
<feature type="transmembrane region" description="Helical" evidence="2">
    <location>
        <begin position="192"/>
        <end position="215"/>
    </location>
</feature>
<dbReference type="Gene3D" id="1.20.5.510">
    <property type="entry name" value="Single helix bin"/>
    <property type="match status" value="1"/>
</dbReference>
<feature type="compositionally biased region" description="Polar residues" evidence="1">
    <location>
        <begin position="130"/>
        <end position="149"/>
    </location>
</feature>
<feature type="compositionally biased region" description="Basic and acidic residues" evidence="1">
    <location>
        <begin position="92"/>
        <end position="108"/>
    </location>
</feature>
<reference evidence="3" key="1">
    <citation type="submission" date="2020-11" db="EMBL/GenBank/DDBJ databases">
        <authorList>
            <consortium name="DOE Joint Genome Institute"/>
            <person name="Ahrendt S."/>
            <person name="Riley R."/>
            <person name="Andreopoulos W."/>
            <person name="Labutti K."/>
            <person name="Pangilinan J."/>
            <person name="Ruiz-Duenas F.J."/>
            <person name="Barrasa J.M."/>
            <person name="Sanchez-Garcia M."/>
            <person name="Camarero S."/>
            <person name="Miyauchi S."/>
            <person name="Serrano A."/>
            <person name="Linde D."/>
            <person name="Babiker R."/>
            <person name="Drula E."/>
            <person name="Ayuso-Fernandez I."/>
            <person name="Pacheco R."/>
            <person name="Padilla G."/>
            <person name="Ferreira P."/>
            <person name="Barriuso J."/>
            <person name="Kellner H."/>
            <person name="Castanera R."/>
            <person name="Alfaro M."/>
            <person name="Ramirez L."/>
            <person name="Pisabarro A.G."/>
            <person name="Kuo A."/>
            <person name="Tritt A."/>
            <person name="Lipzen A."/>
            <person name="He G."/>
            <person name="Yan M."/>
            <person name="Ng V."/>
            <person name="Cullen D."/>
            <person name="Martin F."/>
            <person name="Rosso M.-N."/>
            <person name="Henrissat B."/>
            <person name="Hibbett D."/>
            <person name="Martinez A.T."/>
            <person name="Grigoriev I.V."/>
        </authorList>
    </citation>
    <scope>NUCLEOTIDE SEQUENCE</scope>
    <source>
        <strain evidence="3">CBS 247.69</strain>
    </source>
</reference>
<evidence type="ECO:0000313" key="4">
    <source>
        <dbReference type="Proteomes" id="UP000807353"/>
    </source>
</evidence>